<dbReference type="Pfam" id="PF00060">
    <property type="entry name" value="Lig_chan"/>
    <property type="match status" value="1"/>
</dbReference>
<evidence type="ECO:0000256" key="7">
    <source>
        <dbReference type="ARBA" id="ARBA00023065"/>
    </source>
</evidence>
<dbReference type="SMART" id="SM00918">
    <property type="entry name" value="Lig_chan-Glu_bd"/>
    <property type="match status" value="1"/>
</dbReference>
<evidence type="ECO:0000259" key="14">
    <source>
        <dbReference type="SMART" id="SM00918"/>
    </source>
</evidence>
<keyword evidence="8 13" id="KW-0472">Membrane</keyword>
<dbReference type="GO" id="GO:0015276">
    <property type="term" value="F:ligand-gated monoatomic ion channel activity"/>
    <property type="evidence" value="ECO:0007669"/>
    <property type="project" value="InterPro"/>
</dbReference>
<keyword evidence="10" id="KW-0325">Glycoprotein</keyword>
<sequence>MELPAGLQFVGQPWTVSFNASLEPDVVVTTMHNPPFVLIQRLANGTFLYDGYLVQLWELIAAELGLRYRIEPLLSGGFGSVGENGTWSGMVGELAYGRADVAVTAIYLRQDRASVIDYLDSVAVARSYSTFYVRAGKDEGLPPVTAELFGSLLQPLHGSVWWAVLVSLLVLALVLRIALFFGLSDRVQRTTNISSRSAGRKRESSGELTQGPVVDMGLGSCLLFSFTSFVGQGWPDLPLGTPARLVAASCWALRTIIYTSYTANLISHMVVHSVALPIRSLKEFAEQPGWRLAIQPGHAILNDWRRSRDPYGRELYRRSVTRQGFIEINFKGDSVFELVQPKVMTFVNFDKVVFALGPEVCHLVPIPGLTVKSKDLFMGISKRRPALRRAINDILLKMKETGMLAELKARWIKSKDEMCVMKSEYQQMSLGDMFVVLIILPVAMVACAGICLIEWGWFRFSQSGMYSKIIGKMSDSLLAVAFLKSRRTEIRGK</sequence>
<dbReference type="InterPro" id="IPR052192">
    <property type="entry name" value="Insect_Ionotropic_Sensory_Rcpt"/>
</dbReference>
<feature type="transmembrane region" description="Helical" evidence="13">
    <location>
        <begin position="434"/>
        <end position="458"/>
    </location>
</feature>
<dbReference type="Proteomes" id="UP000440578">
    <property type="component" value="Unassembled WGS sequence"/>
</dbReference>
<evidence type="ECO:0000256" key="3">
    <source>
        <dbReference type="ARBA" id="ARBA00022448"/>
    </source>
</evidence>
<keyword evidence="16" id="KW-1185">Reference proteome</keyword>
<dbReference type="GO" id="GO:0050906">
    <property type="term" value="P:detection of stimulus involved in sensory perception"/>
    <property type="evidence" value="ECO:0007669"/>
    <property type="project" value="UniProtKB-ARBA"/>
</dbReference>
<keyword evidence="3" id="KW-0813">Transport</keyword>
<comment type="subcellular location">
    <subcellularLocation>
        <location evidence="1">Cell membrane</location>
        <topology evidence="1">Multi-pass membrane protein</topology>
    </subcellularLocation>
</comment>
<comment type="similarity">
    <text evidence="2">Belongs to the glutamate-gated ion channel (TC 1.A.10.1) family.</text>
</comment>
<keyword evidence="12" id="KW-0407">Ion channel</keyword>
<dbReference type="PANTHER" id="PTHR42643">
    <property type="entry name" value="IONOTROPIC RECEPTOR 20A-RELATED"/>
    <property type="match status" value="1"/>
</dbReference>
<dbReference type="InterPro" id="IPR001320">
    <property type="entry name" value="Iontro_rcpt_C"/>
</dbReference>
<dbReference type="OrthoDB" id="6372027at2759"/>
<evidence type="ECO:0000313" key="15">
    <source>
        <dbReference type="EMBL" id="KAF0297698.1"/>
    </source>
</evidence>
<evidence type="ECO:0000256" key="11">
    <source>
        <dbReference type="ARBA" id="ARBA00023286"/>
    </source>
</evidence>
<reference evidence="15 16" key="1">
    <citation type="submission" date="2019-07" db="EMBL/GenBank/DDBJ databases">
        <title>Draft genome assembly of a fouling barnacle, Amphibalanus amphitrite (Darwin, 1854): The first reference genome for Thecostraca.</title>
        <authorList>
            <person name="Kim W."/>
        </authorList>
    </citation>
    <scope>NUCLEOTIDE SEQUENCE [LARGE SCALE GENOMIC DNA]</scope>
    <source>
        <strain evidence="15">SNU_AA5</strain>
        <tissue evidence="15">Soma without cirri and trophi</tissue>
    </source>
</reference>
<dbReference type="Pfam" id="PF10613">
    <property type="entry name" value="Lig_chan-Glu_bd"/>
    <property type="match status" value="1"/>
</dbReference>
<organism evidence="15 16">
    <name type="scientific">Amphibalanus amphitrite</name>
    <name type="common">Striped barnacle</name>
    <name type="synonym">Balanus amphitrite</name>
    <dbReference type="NCBI Taxonomy" id="1232801"/>
    <lineage>
        <taxon>Eukaryota</taxon>
        <taxon>Metazoa</taxon>
        <taxon>Ecdysozoa</taxon>
        <taxon>Arthropoda</taxon>
        <taxon>Crustacea</taxon>
        <taxon>Multicrustacea</taxon>
        <taxon>Cirripedia</taxon>
        <taxon>Thoracica</taxon>
        <taxon>Thoracicalcarea</taxon>
        <taxon>Balanomorpha</taxon>
        <taxon>Balanoidea</taxon>
        <taxon>Balanidae</taxon>
        <taxon>Amphibalaninae</taxon>
        <taxon>Amphibalanus</taxon>
    </lineage>
</organism>
<comment type="caution">
    <text evidence="15">The sequence shown here is derived from an EMBL/GenBank/DDBJ whole genome shotgun (WGS) entry which is preliminary data.</text>
</comment>
<gene>
    <name evidence="15" type="primary">Gria1_5</name>
    <name evidence="15" type="ORF">FJT64_004902</name>
</gene>
<evidence type="ECO:0000256" key="13">
    <source>
        <dbReference type="SAM" id="Phobius"/>
    </source>
</evidence>
<dbReference type="PANTHER" id="PTHR42643:SF30">
    <property type="entry name" value="IONOTROPIC RECEPTOR 40A-RELATED"/>
    <property type="match status" value="1"/>
</dbReference>
<proteinExistence type="inferred from homology"/>
<dbReference type="InterPro" id="IPR019594">
    <property type="entry name" value="Glu/Gly-bd"/>
</dbReference>
<dbReference type="AlphaFoldDB" id="A0A6A4W6P8"/>
<dbReference type="SUPFAM" id="SSF81324">
    <property type="entry name" value="Voltage-gated potassium channels"/>
    <property type="match status" value="1"/>
</dbReference>
<evidence type="ECO:0000313" key="16">
    <source>
        <dbReference type="Proteomes" id="UP000440578"/>
    </source>
</evidence>
<keyword evidence="6 13" id="KW-1133">Transmembrane helix</keyword>
<keyword evidence="11" id="KW-1071">Ligand-gated ion channel</keyword>
<evidence type="ECO:0000256" key="9">
    <source>
        <dbReference type="ARBA" id="ARBA00023170"/>
    </source>
</evidence>
<dbReference type="SUPFAM" id="SSF53850">
    <property type="entry name" value="Periplasmic binding protein-like II"/>
    <property type="match status" value="1"/>
</dbReference>
<dbReference type="Gene3D" id="1.10.287.70">
    <property type="match status" value="1"/>
</dbReference>
<evidence type="ECO:0000256" key="10">
    <source>
        <dbReference type="ARBA" id="ARBA00023180"/>
    </source>
</evidence>
<dbReference type="GO" id="GO:0005886">
    <property type="term" value="C:plasma membrane"/>
    <property type="evidence" value="ECO:0007669"/>
    <property type="project" value="UniProtKB-SubCell"/>
</dbReference>
<keyword evidence="5 13" id="KW-0812">Transmembrane</keyword>
<dbReference type="EMBL" id="VIIS01001477">
    <property type="protein sequence ID" value="KAF0297698.1"/>
    <property type="molecule type" value="Genomic_DNA"/>
</dbReference>
<name>A0A6A4W6P8_AMPAM</name>
<evidence type="ECO:0000256" key="4">
    <source>
        <dbReference type="ARBA" id="ARBA00022475"/>
    </source>
</evidence>
<evidence type="ECO:0000256" key="5">
    <source>
        <dbReference type="ARBA" id="ARBA00022692"/>
    </source>
</evidence>
<protein>
    <submittedName>
        <fullName evidence="15">Glutamate receptor 1</fullName>
    </submittedName>
</protein>
<keyword evidence="4" id="KW-1003">Cell membrane</keyword>
<feature type="transmembrane region" description="Helical" evidence="13">
    <location>
        <begin position="160"/>
        <end position="183"/>
    </location>
</feature>
<keyword evidence="7" id="KW-0406">Ion transport</keyword>
<accession>A0A6A4W6P8</accession>
<evidence type="ECO:0000256" key="6">
    <source>
        <dbReference type="ARBA" id="ARBA00022989"/>
    </source>
</evidence>
<evidence type="ECO:0000256" key="2">
    <source>
        <dbReference type="ARBA" id="ARBA00008685"/>
    </source>
</evidence>
<evidence type="ECO:0000256" key="8">
    <source>
        <dbReference type="ARBA" id="ARBA00023136"/>
    </source>
</evidence>
<feature type="domain" description="Ionotropic glutamate receptor L-glutamate and glycine-binding" evidence="14">
    <location>
        <begin position="35"/>
        <end position="96"/>
    </location>
</feature>
<evidence type="ECO:0000256" key="12">
    <source>
        <dbReference type="ARBA" id="ARBA00023303"/>
    </source>
</evidence>
<evidence type="ECO:0000256" key="1">
    <source>
        <dbReference type="ARBA" id="ARBA00004651"/>
    </source>
</evidence>
<dbReference type="Gene3D" id="3.40.190.10">
    <property type="entry name" value="Periplasmic binding protein-like II"/>
    <property type="match status" value="1"/>
</dbReference>
<keyword evidence="9 15" id="KW-0675">Receptor</keyword>